<reference evidence="1 2" key="1">
    <citation type="journal article" date="2019" name="Nat. Plants">
        <title>Genome sequencing of Musa balbisiana reveals subgenome evolution and function divergence in polyploid bananas.</title>
        <authorList>
            <person name="Yao X."/>
        </authorList>
    </citation>
    <scope>NUCLEOTIDE SEQUENCE [LARGE SCALE GENOMIC DNA]</scope>
    <source>
        <strain evidence="2">cv. DH-PKW</strain>
        <tissue evidence="1">Leaves</tissue>
    </source>
</reference>
<evidence type="ECO:0000313" key="1">
    <source>
        <dbReference type="EMBL" id="THU46586.1"/>
    </source>
</evidence>
<dbReference type="EMBL" id="PYDT01000010">
    <property type="protein sequence ID" value="THU46586.1"/>
    <property type="molecule type" value="Genomic_DNA"/>
</dbReference>
<dbReference type="AlphaFoldDB" id="A0A4V4H320"/>
<proteinExistence type="predicted"/>
<organism evidence="1 2">
    <name type="scientific">Musa balbisiana</name>
    <name type="common">Banana</name>
    <dbReference type="NCBI Taxonomy" id="52838"/>
    <lineage>
        <taxon>Eukaryota</taxon>
        <taxon>Viridiplantae</taxon>
        <taxon>Streptophyta</taxon>
        <taxon>Embryophyta</taxon>
        <taxon>Tracheophyta</taxon>
        <taxon>Spermatophyta</taxon>
        <taxon>Magnoliopsida</taxon>
        <taxon>Liliopsida</taxon>
        <taxon>Zingiberales</taxon>
        <taxon>Musaceae</taxon>
        <taxon>Musa</taxon>
    </lineage>
</organism>
<dbReference type="Proteomes" id="UP000317650">
    <property type="component" value="Chromosome 9"/>
</dbReference>
<name>A0A4V4H320_MUSBA</name>
<sequence>MDVEAGRRDSIRGTLAAAERNVTRTPPLAAQDEILRASCRKGLMWPKARKKRKFPFFRKIYHRRKKINMEIVNKS</sequence>
<accession>A0A4V4H320</accession>
<gene>
    <name evidence="1" type="ORF">C4D60_Mb09t06490</name>
</gene>
<comment type="caution">
    <text evidence="1">The sequence shown here is derived from an EMBL/GenBank/DDBJ whole genome shotgun (WGS) entry which is preliminary data.</text>
</comment>
<evidence type="ECO:0000313" key="2">
    <source>
        <dbReference type="Proteomes" id="UP000317650"/>
    </source>
</evidence>
<keyword evidence="2" id="KW-1185">Reference proteome</keyword>
<protein>
    <submittedName>
        <fullName evidence="1">Uncharacterized protein</fullName>
    </submittedName>
</protein>